<dbReference type="AlphaFoldDB" id="A0A368ZTR7"/>
<reference evidence="1 2" key="1">
    <citation type="submission" date="2018-07" db="EMBL/GenBank/DDBJ databases">
        <title>Genomic Encyclopedia of Type Strains, Phase III (KMG-III): the genomes of soil and plant-associated and newly described type strains.</title>
        <authorList>
            <person name="Whitman W."/>
        </authorList>
    </citation>
    <scope>NUCLEOTIDE SEQUENCE [LARGE SCALE GENOMIC DNA]</scope>
    <source>
        <strain evidence="1 2">CECT 7731</strain>
    </source>
</reference>
<dbReference type="EMBL" id="QPJQ01000023">
    <property type="protein sequence ID" value="RCX00370.1"/>
    <property type="molecule type" value="Genomic_DNA"/>
</dbReference>
<evidence type="ECO:0000313" key="2">
    <source>
        <dbReference type="Proteomes" id="UP000253506"/>
    </source>
</evidence>
<name>A0A368ZTR7_9GAMM</name>
<proteinExistence type="predicted"/>
<dbReference type="SUPFAM" id="SSF51905">
    <property type="entry name" value="FAD/NAD(P)-binding domain"/>
    <property type="match status" value="1"/>
</dbReference>
<gene>
    <name evidence="1" type="ORF">DFP77_12319</name>
</gene>
<organism evidence="1 2">
    <name type="scientific">Marinomonas foliarum</name>
    <dbReference type="NCBI Taxonomy" id="491950"/>
    <lineage>
        <taxon>Bacteria</taxon>
        <taxon>Pseudomonadati</taxon>
        <taxon>Pseudomonadota</taxon>
        <taxon>Gammaproteobacteria</taxon>
        <taxon>Oceanospirillales</taxon>
        <taxon>Oceanospirillaceae</taxon>
        <taxon>Marinomonas</taxon>
    </lineage>
</organism>
<dbReference type="RefSeq" id="WP_114412568.1">
    <property type="nucleotide sequence ID" value="NZ_QPJQ01000023.1"/>
</dbReference>
<accession>A0A368ZTR7</accession>
<comment type="caution">
    <text evidence="1">The sequence shown here is derived from an EMBL/GenBank/DDBJ whole genome shotgun (WGS) entry which is preliminary data.</text>
</comment>
<evidence type="ECO:0000313" key="1">
    <source>
        <dbReference type="EMBL" id="RCX00370.1"/>
    </source>
</evidence>
<dbReference type="InterPro" id="IPR036188">
    <property type="entry name" value="FAD/NAD-bd_sf"/>
</dbReference>
<protein>
    <submittedName>
        <fullName evidence="1">Uncharacterized protein</fullName>
    </submittedName>
</protein>
<sequence length="383" mass="43490">MTIYDEVIIGSGPSSYGYLSGLKNKKKRLLITSVGIELNHKFSIKHVKLSNGNFSHVLLSDDEFPITSSFGGLSNCWGGVLVNGGYEDYISMYSTVNHVSREIYDETVEVLINKLKKRHKIHQINLDNKTVYVMDSDFLHGWENSQLSLHEDISELLDLKSVDLLKGYNVTSLKEIEEGVELDIDGKEKIITKKVVLACGVPGNKKLLESNDVIIDHTPYQTAFISKINNFDQLKIDTYGSPIKNILRINGNYISVYDPSFISDFGVKKISGVFGLLAKKVNILGYKIYFGQVWNENTYSDDRNGLYQRGLDRFSVLKSFFTKRFFLLYMKKTKKGEGFHYQIKLNSHKNIILLGGSNANILPVYHPSFMFIVNAMIEAKYND</sequence>
<dbReference type="Proteomes" id="UP000253506">
    <property type="component" value="Unassembled WGS sequence"/>
</dbReference>